<evidence type="ECO:0000256" key="1">
    <source>
        <dbReference type="ARBA" id="ARBA00022723"/>
    </source>
</evidence>
<dbReference type="KEGG" id="pavi:110768152"/>
<sequence length="154" mass="17865">MTLWPVTGEGFLTCGVIYISHTYTIHSLGFEPLKKLGVVLRDERSTLYHEPKSTTKKRESIKQAQGIRSFIKGDNLDAIQSIFKPKIQGFENLSTCFLQRKRQARRIMEAIEVGMVKRPRAKREEIEKIRKLNWALEEKVKSLCIKNHVLLTPR</sequence>
<evidence type="ECO:0000313" key="4">
    <source>
        <dbReference type="Proteomes" id="UP000515124"/>
    </source>
</evidence>
<keyword evidence="4" id="KW-1185">Reference proteome</keyword>
<dbReference type="GO" id="GO:0008270">
    <property type="term" value="F:zinc ion binding"/>
    <property type="evidence" value="ECO:0007669"/>
    <property type="project" value="UniProtKB-KW"/>
</dbReference>
<keyword evidence="1" id="KW-0479">Metal-binding</keyword>
<keyword evidence="2" id="KW-0863">Zinc-finger</keyword>
<dbReference type="PANTHER" id="PTHR42647">
    <property type="entry name" value="SBP (S-RIBONUCLEASE BINDING PROTEIN) FAMILY PROTEIN"/>
    <property type="match status" value="1"/>
</dbReference>
<name>A0A6P5TKK1_PRUAV</name>
<dbReference type="Proteomes" id="UP000515124">
    <property type="component" value="Unplaced"/>
</dbReference>
<reference evidence="5" key="1">
    <citation type="submission" date="2025-08" db="UniProtKB">
        <authorList>
            <consortium name="RefSeq"/>
        </authorList>
    </citation>
    <scope>IDENTIFICATION</scope>
</reference>
<proteinExistence type="predicted"/>
<protein>
    <submittedName>
        <fullName evidence="5">BOI-related E3 ubiquitin-protein ligase 1-like</fullName>
    </submittedName>
</protein>
<dbReference type="GeneID" id="110768152"/>
<dbReference type="GO" id="GO:0043067">
    <property type="term" value="P:regulation of programmed cell death"/>
    <property type="evidence" value="ECO:0007669"/>
    <property type="project" value="TreeGrafter"/>
</dbReference>
<gene>
    <name evidence="5" type="primary">LOC110768152</name>
</gene>
<organism evidence="4 5">
    <name type="scientific">Prunus avium</name>
    <name type="common">Cherry</name>
    <name type="synonym">Cerasus avium</name>
    <dbReference type="NCBI Taxonomy" id="42229"/>
    <lineage>
        <taxon>Eukaryota</taxon>
        <taxon>Viridiplantae</taxon>
        <taxon>Streptophyta</taxon>
        <taxon>Embryophyta</taxon>
        <taxon>Tracheophyta</taxon>
        <taxon>Spermatophyta</taxon>
        <taxon>Magnoliopsida</taxon>
        <taxon>eudicotyledons</taxon>
        <taxon>Gunneridae</taxon>
        <taxon>Pentapetalae</taxon>
        <taxon>rosids</taxon>
        <taxon>fabids</taxon>
        <taxon>Rosales</taxon>
        <taxon>Rosaceae</taxon>
        <taxon>Amygdaloideae</taxon>
        <taxon>Amygdaleae</taxon>
        <taxon>Prunus</taxon>
    </lineage>
</organism>
<accession>A0A6P5TKK1</accession>
<dbReference type="AlphaFoldDB" id="A0A6P5TKK1"/>
<dbReference type="RefSeq" id="XP_021827531.1">
    <property type="nucleotide sequence ID" value="XM_021971839.1"/>
</dbReference>
<keyword evidence="3" id="KW-0862">Zinc</keyword>
<evidence type="ECO:0000256" key="2">
    <source>
        <dbReference type="ARBA" id="ARBA00022771"/>
    </source>
</evidence>
<evidence type="ECO:0000256" key="3">
    <source>
        <dbReference type="ARBA" id="ARBA00022833"/>
    </source>
</evidence>
<dbReference type="PANTHER" id="PTHR42647:SF12">
    <property type="entry name" value="BOI-RELATED E3 UBIQUITIN-PROTEIN LIGASE 2-RELATED"/>
    <property type="match status" value="1"/>
</dbReference>
<dbReference type="GO" id="GO:0004842">
    <property type="term" value="F:ubiquitin-protein transferase activity"/>
    <property type="evidence" value="ECO:0007669"/>
    <property type="project" value="TreeGrafter"/>
</dbReference>
<evidence type="ECO:0000313" key="5">
    <source>
        <dbReference type="RefSeq" id="XP_021827531.1"/>
    </source>
</evidence>